<sequence length="99" mass="10521">MAAVTNTSLENGCKRYTYTRATHKTCPRGGRLLGDENDGTDGNVEKGGGSSAMAMLQCESRPSTRTVNRRDGDSTRALDEEKKGELASPRKGNSAGKLA</sequence>
<dbReference type="Proteomes" id="UP000030765">
    <property type="component" value="Unassembled WGS sequence"/>
</dbReference>
<evidence type="ECO:0000313" key="2">
    <source>
        <dbReference type="EMBL" id="KFB50702.1"/>
    </source>
</evidence>
<proteinExistence type="predicted"/>
<evidence type="ECO:0000313" key="4">
    <source>
        <dbReference type="Proteomes" id="UP000030765"/>
    </source>
</evidence>
<reference evidence="3" key="2">
    <citation type="submission" date="2020-05" db="UniProtKB">
        <authorList>
            <consortium name="EnsemblMetazoa"/>
        </authorList>
    </citation>
    <scope>IDENTIFICATION</scope>
</reference>
<dbReference type="EnsemblMetazoa" id="ASIC018742-RA">
    <property type="protein sequence ID" value="ASIC018742-PA"/>
    <property type="gene ID" value="ASIC018742"/>
</dbReference>
<dbReference type="EMBL" id="ATLV01024118">
    <property type="status" value="NOT_ANNOTATED_CDS"/>
    <property type="molecule type" value="Genomic_DNA"/>
</dbReference>
<feature type="region of interest" description="Disordered" evidence="1">
    <location>
        <begin position="24"/>
        <end position="99"/>
    </location>
</feature>
<gene>
    <name evidence="2" type="ORF">ZHAS_00018742</name>
</gene>
<dbReference type="AlphaFoldDB" id="A0A084WKF8"/>
<protein>
    <submittedName>
        <fullName evidence="2 3">Uncharacterized protein</fullName>
    </submittedName>
</protein>
<name>A0A084WKF8_ANOSI</name>
<reference evidence="2 4" key="1">
    <citation type="journal article" date="2014" name="BMC Genomics">
        <title>Genome sequence of Anopheles sinensis provides insight into genetics basis of mosquito competence for malaria parasites.</title>
        <authorList>
            <person name="Zhou D."/>
            <person name="Zhang D."/>
            <person name="Ding G."/>
            <person name="Shi L."/>
            <person name="Hou Q."/>
            <person name="Ye Y."/>
            <person name="Xu Y."/>
            <person name="Zhou H."/>
            <person name="Xiong C."/>
            <person name="Li S."/>
            <person name="Yu J."/>
            <person name="Hong S."/>
            <person name="Yu X."/>
            <person name="Zou P."/>
            <person name="Chen C."/>
            <person name="Chang X."/>
            <person name="Wang W."/>
            <person name="Lv Y."/>
            <person name="Sun Y."/>
            <person name="Ma L."/>
            <person name="Shen B."/>
            <person name="Zhu C."/>
        </authorList>
    </citation>
    <scope>NUCLEOTIDE SEQUENCE [LARGE SCALE GENOMIC DNA]</scope>
</reference>
<keyword evidence="4" id="KW-1185">Reference proteome</keyword>
<evidence type="ECO:0000313" key="3">
    <source>
        <dbReference type="EnsemblMetazoa" id="ASIC018742-PA"/>
    </source>
</evidence>
<accession>A0A084WKF8</accession>
<dbReference type="EMBL" id="KE525349">
    <property type="protein sequence ID" value="KFB50702.1"/>
    <property type="molecule type" value="Genomic_DNA"/>
</dbReference>
<dbReference type="VEuPathDB" id="VectorBase:ASIC018742"/>
<evidence type="ECO:0000256" key="1">
    <source>
        <dbReference type="SAM" id="MobiDB-lite"/>
    </source>
</evidence>
<organism evidence="2">
    <name type="scientific">Anopheles sinensis</name>
    <name type="common">Mosquito</name>
    <dbReference type="NCBI Taxonomy" id="74873"/>
    <lineage>
        <taxon>Eukaryota</taxon>
        <taxon>Metazoa</taxon>
        <taxon>Ecdysozoa</taxon>
        <taxon>Arthropoda</taxon>
        <taxon>Hexapoda</taxon>
        <taxon>Insecta</taxon>
        <taxon>Pterygota</taxon>
        <taxon>Neoptera</taxon>
        <taxon>Endopterygota</taxon>
        <taxon>Diptera</taxon>
        <taxon>Nematocera</taxon>
        <taxon>Culicoidea</taxon>
        <taxon>Culicidae</taxon>
        <taxon>Anophelinae</taxon>
        <taxon>Anopheles</taxon>
    </lineage>
</organism>
<feature type="compositionally biased region" description="Basic and acidic residues" evidence="1">
    <location>
        <begin position="68"/>
        <end position="85"/>
    </location>
</feature>